<evidence type="ECO:0000256" key="2">
    <source>
        <dbReference type="SAM" id="Phobius"/>
    </source>
</evidence>
<sequence>MMTWSFQLVTGGALLRWILLLRGSEEGAAYKSWDKLSRLDIGLVKNPIANKSMDLVGLGGKMAMGMGPQAGHDVFITVQDDESCCTFGQCTITYYVFFAVLSAMACVFALMVLFSGLQWMGWLVTDLVVLAILWATFCCVYGCWGRRKCSQTQHLGGNHPSDPAVGVQLAYPAGAPAGVNVQQGYPVTGVVYQGYPVTHPAPAPSWPTPSVPPGPKVPYQGPYGESYSQSHASSSS</sequence>
<keyword evidence="2" id="KW-0812">Transmembrane</keyword>
<comment type="caution">
    <text evidence="4">The sequence shown here is derived from an EMBL/GenBank/DDBJ whole genome shotgun (WGS) entry which is preliminary data.</text>
</comment>
<feature type="compositionally biased region" description="Pro residues" evidence="1">
    <location>
        <begin position="203"/>
        <end position="216"/>
    </location>
</feature>
<feature type="compositionally biased region" description="Low complexity" evidence="1">
    <location>
        <begin position="226"/>
        <end position="236"/>
    </location>
</feature>
<keyword evidence="2" id="KW-0472">Membrane</keyword>
<keyword evidence="3" id="KW-0732">Signal</keyword>
<evidence type="ECO:0000313" key="4">
    <source>
        <dbReference type="EMBL" id="KAL3695110.1"/>
    </source>
</evidence>
<reference evidence="4 5" key="1">
    <citation type="submission" date="2024-09" db="EMBL/GenBank/DDBJ databases">
        <title>Chromosome-scale assembly of Riccia sorocarpa.</title>
        <authorList>
            <person name="Paukszto L."/>
        </authorList>
    </citation>
    <scope>NUCLEOTIDE SEQUENCE [LARGE SCALE GENOMIC DNA]</scope>
    <source>
        <strain evidence="4">LP-2024</strain>
        <tissue evidence="4">Aerial parts of the thallus</tissue>
    </source>
</reference>
<evidence type="ECO:0000256" key="1">
    <source>
        <dbReference type="SAM" id="MobiDB-lite"/>
    </source>
</evidence>
<proteinExistence type="predicted"/>
<feature type="signal peptide" evidence="3">
    <location>
        <begin position="1"/>
        <end position="23"/>
    </location>
</feature>
<dbReference type="Proteomes" id="UP001633002">
    <property type="component" value="Unassembled WGS sequence"/>
</dbReference>
<protein>
    <submittedName>
        <fullName evidence="4">Uncharacterized protein</fullName>
    </submittedName>
</protein>
<keyword evidence="2" id="KW-1133">Transmembrane helix</keyword>
<feature type="transmembrane region" description="Helical" evidence="2">
    <location>
        <begin position="120"/>
        <end position="144"/>
    </location>
</feature>
<evidence type="ECO:0000313" key="5">
    <source>
        <dbReference type="Proteomes" id="UP001633002"/>
    </source>
</evidence>
<feature type="region of interest" description="Disordered" evidence="1">
    <location>
        <begin position="203"/>
        <end position="236"/>
    </location>
</feature>
<feature type="transmembrane region" description="Helical" evidence="2">
    <location>
        <begin position="92"/>
        <end position="114"/>
    </location>
</feature>
<organism evidence="4 5">
    <name type="scientific">Riccia sorocarpa</name>
    <dbReference type="NCBI Taxonomy" id="122646"/>
    <lineage>
        <taxon>Eukaryota</taxon>
        <taxon>Viridiplantae</taxon>
        <taxon>Streptophyta</taxon>
        <taxon>Embryophyta</taxon>
        <taxon>Marchantiophyta</taxon>
        <taxon>Marchantiopsida</taxon>
        <taxon>Marchantiidae</taxon>
        <taxon>Marchantiales</taxon>
        <taxon>Ricciaceae</taxon>
        <taxon>Riccia</taxon>
    </lineage>
</organism>
<keyword evidence="5" id="KW-1185">Reference proteome</keyword>
<dbReference type="EMBL" id="JBJQOH010000003">
    <property type="protein sequence ID" value="KAL3695110.1"/>
    <property type="molecule type" value="Genomic_DNA"/>
</dbReference>
<feature type="chain" id="PRO_5044773238" evidence="3">
    <location>
        <begin position="24"/>
        <end position="236"/>
    </location>
</feature>
<evidence type="ECO:0000256" key="3">
    <source>
        <dbReference type="SAM" id="SignalP"/>
    </source>
</evidence>
<dbReference type="AlphaFoldDB" id="A0ABD3HXY1"/>
<gene>
    <name evidence="4" type="ORF">R1sor_008761</name>
</gene>
<name>A0ABD3HXY1_9MARC</name>
<accession>A0ABD3HXY1</accession>